<dbReference type="InterPro" id="IPR011118">
    <property type="entry name" value="Tannase/feruloyl_esterase"/>
</dbReference>
<dbReference type="RefSeq" id="WP_258813799.1">
    <property type="nucleotide sequence ID" value="NZ_JANUGU010000009.1"/>
</dbReference>
<feature type="signal peptide" evidence="8">
    <location>
        <begin position="1"/>
        <end position="29"/>
    </location>
</feature>
<organism evidence="9 10">
    <name type="scientific">Massilia terrae</name>
    <dbReference type="NCBI Taxonomy" id="1811224"/>
    <lineage>
        <taxon>Bacteria</taxon>
        <taxon>Pseudomonadati</taxon>
        <taxon>Pseudomonadota</taxon>
        <taxon>Betaproteobacteria</taxon>
        <taxon>Burkholderiales</taxon>
        <taxon>Oxalobacteraceae</taxon>
        <taxon>Telluria group</taxon>
        <taxon>Massilia</taxon>
    </lineage>
</organism>
<keyword evidence="10" id="KW-1185">Reference proteome</keyword>
<dbReference type="EMBL" id="JANUGU010000009">
    <property type="protein sequence ID" value="MCS0660605.1"/>
    <property type="molecule type" value="Genomic_DNA"/>
</dbReference>
<dbReference type="Pfam" id="PF07519">
    <property type="entry name" value="Tannase"/>
    <property type="match status" value="1"/>
</dbReference>
<evidence type="ECO:0000256" key="8">
    <source>
        <dbReference type="SAM" id="SignalP"/>
    </source>
</evidence>
<dbReference type="PANTHER" id="PTHR33938">
    <property type="entry name" value="FERULOYL ESTERASE B-RELATED"/>
    <property type="match status" value="1"/>
</dbReference>
<dbReference type="GO" id="GO:0016787">
    <property type="term" value="F:hydrolase activity"/>
    <property type="evidence" value="ECO:0007669"/>
    <property type="project" value="UniProtKB-KW"/>
</dbReference>
<keyword evidence="3" id="KW-0479">Metal-binding</keyword>
<protein>
    <submittedName>
        <fullName evidence="9">Tannase/feruloyl esterase family alpha/beta hydrolase</fullName>
    </submittedName>
</protein>
<evidence type="ECO:0000313" key="9">
    <source>
        <dbReference type="EMBL" id="MCS0660605.1"/>
    </source>
</evidence>
<proteinExistence type="inferred from homology"/>
<gene>
    <name evidence="9" type="ORF">NX778_21240</name>
</gene>
<keyword evidence="2" id="KW-0719">Serine esterase</keyword>
<comment type="similarity">
    <text evidence="1">Belongs to the tannase family.</text>
</comment>
<evidence type="ECO:0000256" key="1">
    <source>
        <dbReference type="ARBA" id="ARBA00006249"/>
    </source>
</evidence>
<evidence type="ECO:0000313" key="10">
    <source>
        <dbReference type="Proteomes" id="UP001204621"/>
    </source>
</evidence>
<evidence type="ECO:0000256" key="2">
    <source>
        <dbReference type="ARBA" id="ARBA00022487"/>
    </source>
</evidence>
<dbReference type="Gene3D" id="3.40.50.1820">
    <property type="entry name" value="alpha/beta hydrolase"/>
    <property type="match status" value="1"/>
</dbReference>
<dbReference type="InterPro" id="IPR029058">
    <property type="entry name" value="AB_hydrolase_fold"/>
</dbReference>
<keyword evidence="5 9" id="KW-0378">Hydrolase</keyword>
<dbReference type="Proteomes" id="UP001204621">
    <property type="component" value="Unassembled WGS sequence"/>
</dbReference>
<comment type="caution">
    <text evidence="9">The sequence shown here is derived from an EMBL/GenBank/DDBJ whole genome shotgun (WGS) entry which is preliminary data.</text>
</comment>
<evidence type="ECO:0000256" key="5">
    <source>
        <dbReference type="ARBA" id="ARBA00022801"/>
    </source>
</evidence>
<accession>A0ABT2D5E1</accession>
<keyword evidence="4 8" id="KW-0732">Signal</keyword>
<sequence length="523" mass="54617">MRKLSECSASRARALLAACAIAMAAAGHAATDDSCARAGQLAGPGWRIDSAGFAPSGDPAPHCVVKGAVVSGTASGIGFELRLPLNWNGRLLFQGGGGLDGSVRPALGSIPLAGAKDRPGALARGYAVVSMDGGHEGDGAAFAADEQAWLDFAYASAPKVTRAAREMATRFYGQAPRHSYFMGCSNDGREAMIAAERDPGAFDGIVAGNPGFNLAGSALEETWETALLARSAPRDATGHPVIAEALSDADLVLVADAVARECDKADGLADGLVFDHSCKFDPQVLACAPGRGNASCLAAPKLELLRALFAGSQPYGGWPYDTGITAAAWRKQKLGTARAGPPNAGNAVRGAQAWYEVLLRQPIPERIETPEQVLAAAGRAEPRARQVNATATRLDDFAARGGKLLVYQGMSDPVFSSTDLIAWYQRAQHDTVTAEGRPWMRLFLSPAMGHCGGGPGLDDFDPLEAIEGWVERGEAPERIIARNRAAPGSTRPLCAYPRFARYDGKGPVDDAASFGCSMPGDAQ</sequence>
<feature type="chain" id="PRO_5045406082" evidence="8">
    <location>
        <begin position="30"/>
        <end position="523"/>
    </location>
</feature>
<evidence type="ECO:0000256" key="4">
    <source>
        <dbReference type="ARBA" id="ARBA00022729"/>
    </source>
</evidence>
<keyword evidence="7" id="KW-1015">Disulfide bond</keyword>
<keyword evidence="6" id="KW-0106">Calcium</keyword>
<dbReference type="SUPFAM" id="SSF53474">
    <property type="entry name" value="alpha/beta-Hydrolases"/>
    <property type="match status" value="1"/>
</dbReference>
<reference evidence="9 10" key="1">
    <citation type="submission" date="2022-08" db="EMBL/GenBank/DDBJ databases">
        <title>Reclassification of Massilia species as members of the genera Telluria, Duganella, Pseudoduganella, Mokoshia gen. nov. and Zemynaea gen. nov. using orthogonal and non-orthogonal genome-based approaches.</title>
        <authorList>
            <person name="Bowman J.P."/>
        </authorList>
    </citation>
    <scope>NUCLEOTIDE SEQUENCE [LARGE SCALE GENOMIC DNA]</scope>
    <source>
        <strain evidence="9 10">JCM 31606</strain>
    </source>
</reference>
<dbReference type="PANTHER" id="PTHR33938:SF15">
    <property type="entry name" value="FERULOYL ESTERASE B-RELATED"/>
    <property type="match status" value="1"/>
</dbReference>
<evidence type="ECO:0000256" key="7">
    <source>
        <dbReference type="ARBA" id="ARBA00023157"/>
    </source>
</evidence>
<evidence type="ECO:0000256" key="6">
    <source>
        <dbReference type="ARBA" id="ARBA00022837"/>
    </source>
</evidence>
<evidence type="ECO:0000256" key="3">
    <source>
        <dbReference type="ARBA" id="ARBA00022723"/>
    </source>
</evidence>
<name>A0ABT2D5E1_9BURK</name>